<dbReference type="Pfam" id="PF18376">
    <property type="entry name" value="MDD_C"/>
    <property type="match status" value="1"/>
</dbReference>
<dbReference type="EMBL" id="JARGDH010000001">
    <property type="protein sequence ID" value="KAL0279858.1"/>
    <property type="molecule type" value="Genomic_DNA"/>
</dbReference>
<dbReference type="SUPFAM" id="SSF54211">
    <property type="entry name" value="Ribosomal protein S5 domain 2-like"/>
    <property type="match status" value="1"/>
</dbReference>
<dbReference type="Gene3D" id="3.30.70.890">
    <property type="entry name" value="GHMP kinase, C-terminal domain"/>
    <property type="match status" value="1"/>
</dbReference>
<evidence type="ECO:0000256" key="16">
    <source>
        <dbReference type="RuleBase" id="RU363086"/>
    </source>
</evidence>
<comment type="catalytic activity">
    <reaction evidence="14 15 16">
        <text>(R)-5-diphosphomevalonate + ATP = isopentenyl diphosphate + ADP + phosphate + CO2</text>
        <dbReference type="Rhea" id="RHEA:23732"/>
        <dbReference type="ChEBI" id="CHEBI:16526"/>
        <dbReference type="ChEBI" id="CHEBI:30616"/>
        <dbReference type="ChEBI" id="CHEBI:43474"/>
        <dbReference type="ChEBI" id="CHEBI:57557"/>
        <dbReference type="ChEBI" id="CHEBI:128769"/>
        <dbReference type="ChEBI" id="CHEBI:456216"/>
        <dbReference type="EC" id="4.1.1.33"/>
    </reaction>
</comment>
<evidence type="ECO:0000256" key="12">
    <source>
        <dbReference type="ARBA" id="ARBA00023221"/>
    </source>
</evidence>
<comment type="similarity">
    <text evidence="2 15 16">Belongs to the diphosphomevalonate decarboxylase family.</text>
</comment>
<evidence type="ECO:0000256" key="8">
    <source>
        <dbReference type="ARBA" id="ARBA00022955"/>
    </source>
</evidence>
<keyword evidence="6 15" id="KW-0547">Nucleotide-binding</keyword>
<evidence type="ECO:0000256" key="9">
    <source>
        <dbReference type="ARBA" id="ARBA00023011"/>
    </source>
</evidence>
<keyword evidence="10 15" id="KW-0443">Lipid metabolism</keyword>
<dbReference type="GO" id="GO:0006695">
    <property type="term" value="P:cholesterol biosynthetic process"/>
    <property type="evidence" value="ECO:0007669"/>
    <property type="project" value="UniProtKB-KW"/>
</dbReference>
<dbReference type="Gene3D" id="3.30.230.10">
    <property type="match status" value="1"/>
</dbReference>
<dbReference type="FunFam" id="3.30.230.10:FF:000080">
    <property type="entry name" value="Diphosphomevalonate decarboxylase"/>
    <property type="match status" value="1"/>
</dbReference>
<evidence type="ECO:0000313" key="19">
    <source>
        <dbReference type="EMBL" id="KAL0279858.1"/>
    </source>
</evidence>
<dbReference type="InterPro" id="IPR029765">
    <property type="entry name" value="Mev_diP_decarb"/>
</dbReference>
<dbReference type="InterPro" id="IPR036554">
    <property type="entry name" value="GHMP_kinase_C_sf"/>
</dbReference>
<dbReference type="EC" id="4.1.1.33" evidence="3 15"/>
<dbReference type="SUPFAM" id="SSF55060">
    <property type="entry name" value="GHMP Kinase, C-terminal domain"/>
    <property type="match status" value="1"/>
</dbReference>
<evidence type="ECO:0000256" key="2">
    <source>
        <dbReference type="ARBA" id="ARBA00008831"/>
    </source>
</evidence>
<dbReference type="Pfam" id="PF22700">
    <property type="entry name" value="MVD-like_N"/>
    <property type="match status" value="1"/>
</dbReference>
<keyword evidence="16" id="KW-0152">Cholesterol biosynthesis</keyword>
<dbReference type="PIRSF" id="PIRSF015950">
    <property type="entry name" value="Mev_P_decrbx"/>
    <property type="match status" value="1"/>
</dbReference>
<dbReference type="InterPro" id="IPR014721">
    <property type="entry name" value="Ribsml_uS5_D2-typ_fold_subgr"/>
</dbReference>
<evidence type="ECO:0000256" key="11">
    <source>
        <dbReference type="ARBA" id="ARBA00023166"/>
    </source>
</evidence>
<protein>
    <recommendedName>
        <fullName evidence="4 15">Diphosphomevalonate decarboxylase</fullName>
        <ecNumber evidence="3 15">4.1.1.33</ecNumber>
    </recommendedName>
</protein>
<dbReference type="GO" id="GO:0005829">
    <property type="term" value="C:cytosol"/>
    <property type="evidence" value="ECO:0007669"/>
    <property type="project" value="InterPro"/>
</dbReference>
<comment type="caution">
    <text evidence="19">The sequence shown here is derived from an EMBL/GenBank/DDBJ whole genome shotgun (WGS) entry which is preliminary data.</text>
</comment>
<keyword evidence="16" id="KW-0153">Cholesterol metabolism</keyword>
<keyword evidence="7 15" id="KW-0067">ATP-binding</keyword>
<dbReference type="InterPro" id="IPR005935">
    <property type="entry name" value="Mev_decarb"/>
</dbReference>
<feature type="domain" description="Mvd1 C-terminal" evidence="17">
    <location>
        <begin position="188"/>
        <end position="375"/>
    </location>
</feature>
<sequence length="389" mass="43131">MDIVTCVAPINIACVKYWGKRDEKLILPVNDSISITLSSKVLCAKTTVAISPDFKKCRIWLNGREENFATPRLLNCLNEIRERARKNGDEKCQGRYEWNVHICSENNFPTAAGLASSAAGYACLVFALSKLFGVTGDISEIARRGSGSACRSILGGFVRWHMGKEKDGTDSVATQVAPADHWKELRTLILVVDGRPKKTSSTSGMRDTVETSQLLKMRTEFCVPERVKQCIDAIKRKDFQSFAELTMKDSNQFHAVCLDTYPPVTYLSDASHAIIDLVHAFNDAFNEIKVAYTFDAGQNAFLFCLEKDAPLVLALIKHYFPPRDPSGYEYFRGEKIDTVELPLEVIQSLGSITPYPSGTLKGIIHSEIGEGPSVLSDTEHLLNENGLPK</sequence>
<dbReference type="InterPro" id="IPR041431">
    <property type="entry name" value="Mvd1_C"/>
</dbReference>
<evidence type="ECO:0000256" key="3">
    <source>
        <dbReference type="ARBA" id="ARBA00012296"/>
    </source>
</evidence>
<evidence type="ECO:0000256" key="15">
    <source>
        <dbReference type="PIRNR" id="PIRNR015950"/>
    </source>
</evidence>
<accession>A0AAW2IDS2</accession>
<dbReference type="InterPro" id="IPR020568">
    <property type="entry name" value="Ribosomal_Su5_D2-typ_SF"/>
</dbReference>
<comment type="pathway">
    <text evidence="16">Steroid biosynthesis; cholesterol biosynthesis.</text>
</comment>
<keyword evidence="9 16" id="KW-0756">Sterol biosynthesis</keyword>
<keyword evidence="13 15" id="KW-0456">Lyase</keyword>
<evidence type="ECO:0000256" key="1">
    <source>
        <dbReference type="ARBA" id="ARBA00003812"/>
    </source>
</evidence>
<evidence type="ECO:0000256" key="14">
    <source>
        <dbReference type="ARBA" id="ARBA00048154"/>
    </source>
</evidence>
<dbReference type="AlphaFoldDB" id="A0AAW2IDS2"/>
<keyword evidence="12 16" id="KW-0753">Steroid metabolism</keyword>
<name>A0AAW2IDS2_9NEOP</name>
<dbReference type="FunFam" id="3.30.70.890:FF:000005">
    <property type="entry name" value="Diphosphomevalonate decarboxylase"/>
    <property type="match status" value="1"/>
</dbReference>
<evidence type="ECO:0000256" key="4">
    <source>
        <dbReference type="ARBA" id="ARBA00019335"/>
    </source>
</evidence>
<dbReference type="InterPro" id="IPR053859">
    <property type="entry name" value="MVD-like_N"/>
</dbReference>
<evidence type="ECO:0000256" key="6">
    <source>
        <dbReference type="ARBA" id="ARBA00022741"/>
    </source>
</evidence>
<evidence type="ECO:0000259" key="18">
    <source>
        <dbReference type="Pfam" id="PF22700"/>
    </source>
</evidence>
<dbReference type="PANTHER" id="PTHR10977:SF3">
    <property type="entry name" value="DIPHOSPHOMEVALONATE DECARBOXYLASE"/>
    <property type="match status" value="1"/>
</dbReference>
<dbReference type="GO" id="GO:0019287">
    <property type="term" value="P:isopentenyl diphosphate biosynthetic process, mevalonate pathway"/>
    <property type="evidence" value="ECO:0007669"/>
    <property type="project" value="UniProtKB-UniRule"/>
</dbReference>
<dbReference type="NCBIfam" id="TIGR01240">
    <property type="entry name" value="mevDPdecarb"/>
    <property type="match status" value="1"/>
</dbReference>
<dbReference type="GO" id="GO:0004163">
    <property type="term" value="F:diphosphomevalonate decarboxylase activity"/>
    <property type="evidence" value="ECO:0007669"/>
    <property type="project" value="UniProtKB-UniRule"/>
</dbReference>
<evidence type="ECO:0000256" key="5">
    <source>
        <dbReference type="ARBA" id="ARBA00022516"/>
    </source>
</evidence>
<keyword evidence="8 16" id="KW-0752">Steroid biosynthesis</keyword>
<gene>
    <name evidence="19" type="ORF">PYX00_001329</name>
</gene>
<reference evidence="19" key="1">
    <citation type="journal article" date="2024" name="Gigascience">
        <title>Chromosome-level genome of the poultry shaft louse Menopon gallinae provides insight into the host-switching and adaptive evolution of parasitic lice.</title>
        <authorList>
            <person name="Xu Y."/>
            <person name="Ma L."/>
            <person name="Liu S."/>
            <person name="Liang Y."/>
            <person name="Liu Q."/>
            <person name="He Z."/>
            <person name="Tian L."/>
            <person name="Duan Y."/>
            <person name="Cai W."/>
            <person name="Li H."/>
            <person name="Song F."/>
        </authorList>
    </citation>
    <scope>NUCLEOTIDE SEQUENCE</scope>
    <source>
        <strain evidence="19">Cailab_2023a</strain>
    </source>
</reference>
<organism evidence="19">
    <name type="scientific">Menopon gallinae</name>
    <name type="common">poultry shaft louse</name>
    <dbReference type="NCBI Taxonomy" id="328185"/>
    <lineage>
        <taxon>Eukaryota</taxon>
        <taxon>Metazoa</taxon>
        <taxon>Ecdysozoa</taxon>
        <taxon>Arthropoda</taxon>
        <taxon>Hexapoda</taxon>
        <taxon>Insecta</taxon>
        <taxon>Pterygota</taxon>
        <taxon>Neoptera</taxon>
        <taxon>Paraneoptera</taxon>
        <taxon>Psocodea</taxon>
        <taxon>Troctomorpha</taxon>
        <taxon>Phthiraptera</taxon>
        <taxon>Amblycera</taxon>
        <taxon>Menoponidae</taxon>
        <taxon>Menopon</taxon>
    </lineage>
</organism>
<comment type="function">
    <text evidence="1 16">Catalyzes the ATP dependent decarboxylation of (R)-5-diphosphomevalonate to form isopentenyl diphosphate (IPP). Functions in the mevalonate (MVA) pathway leading to isopentenyl diphosphate (IPP), a key precursor for the biosynthesis of isoprenoids and sterol synthesis.</text>
</comment>
<dbReference type="GO" id="GO:0005524">
    <property type="term" value="F:ATP binding"/>
    <property type="evidence" value="ECO:0007669"/>
    <property type="project" value="UniProtKB-UniRule"/>
</dbReference>
<keyword evidence="5 16" id="KW-0444">Lipid biosynthesis</keyword>
<evidence type="ECO:0000256" key="13">
    <source>
        <dbReference type="ARBA" id="ARBA00023239"/>
    </source>
</evidence>
<proteinExistence type="inferred from homology"/>
<feature type="domain" description="Diphosphomevalonate decarboxylase-like N-terminal" evidence="18">
    <location>
        <begin position="8"/>
        <end position="173"/>
    </location>
</feature>
<evidence type="ECO:0000259" key="17">
    <source>
        <dbReference type="Pfam" id="PF18376"/>
    </source>
</evidence>
<dbReference type="PANTHER" id="PTHR10977">
    <property type="entry name" value="DIPHOSPHOMEVALONATE DECARBOXYLASE"/>
    <property type="match status" value="1"/>
</dbReference>
<keyword evidence="11 16" id="KW-1207">Sterol metabolism</keyword>
<evidence type="ECO:0000256" key="10">
    <source>
        <dbReference type="ARBA" id="ARBA00023098"/>
    </source>
</evidence>
<evidence type="ECO:0000256" key="7">
    <source>
        <dbReference type="ARBA" id="ARBA00022840"/>
    </source>
</evidence>